<keyword evidence="5 9" id="KW-0269">Exonuclease</keyword>
<dbReference type="Gene3D" id="3.90.1640.30">
    <property type="match status" value="1"/>
</dbReference>
<dbReference type="InterPro" id="IPR003156">
    <property type="entry name" value="DHHA1_dom"/>
</dbReference>
<evidence type="ECO:0000259" key="8">
    <source>
        <dbReference type="Pfam" id="PF17768"/>
    </source>
</evidence>
<dbReference type="Pfam" id="PF01368">
    <property type="entry name" value="DHH"/>
    <property type="match status" value="1"/>
</dbReference>
<dbReference type="GO" id="GO:0003676">
    <property type="term" value="F:nucleic acid binding"/>
    <property type="evidence" value="ECO:0007669"/>
    <property type="project" value="InterPro"/>
</dbReference>
<evidence type="ECO:0000313" key="9">
    <source>
        <dbReference type="EMBL" id="KKR11009.1"/>
    </source>
</evidence>
<dbReference type="GO" id="GO:0006310">
    <property type="term" value="P:DNA recombination"/>
    <property type="evidence" value="ECO:0007669"/>
    <property type="project" value="InterPro"/>
</dbReference>
<dbReference type="Pfam" id="PF17768">
    <property type="entry name" value="RecJ_OB"/>
    <property type="match status" value="1"/>
</dbReference>
<dbReference type="PANTHER" id="PTHR30255">
    <property type="entry name" value="SINGLE-STRANDED-DNA-SPECIFIC EXONUCLEASE RECJ"/>
    <property type="match status" value="1"/>
</dbReference>
<dbReference type="Pfam" id="PF02272">
    <property type="entry name" value="DHHA1"/>
    <property type="match status" value="1"/>
</dbReference>
<feature type="domain" description="DHHA1" evidence="7">
    <location>
        <begin position="360"/>
        <end position="453"/>
    </location>
</feature>
<evidence type="ECO:0000259" key="6">
    <source>
        <dbReference type="Pfam" id="PF01368"/>
    </source>
</evidence>
<comment type="caution">
    <text evidence="9">The sequence shown here is derived from an EMBL/GenBank/DDBJ whole genome shotgun (WGS) entry which is preliminary data.</text>
</comment>
<evidence type="ECO:0000256" key="5">
    <source>
        <dbReference type="ARBA" id="ARBA00022839"/>
    </source>
</evidence>
<name>A0A0G0N456_9BACT</name>
<keyword evidence="4" id="KW-0378">Hydrolase</keyword>
<dbReference type="SUPFAM" id="SSF64182">
    <property type="entry name" value="DHH phosphoesterases"/>
    <property type="match status" value="1"/>
</dbReference>
<sequence>MKKTKIITGFGEWRLISRFEHQNLKNKVEDIIDQLLKNRGIVTEKQKKEFFNPTDPQKAGLRSLGIDQKSVSSAIRRIRLAKAGKEKVIIFGDYDVDGICSTAILWEYLYGIGLDVTPYIPERFSEGYGVKPESIVRLKKQYPKLSLIITVDNGIVAFEAVNKARQLGIDTIVVDHHEKGEKYPDAYSVVHTKKLCGAGISWVLTREIDRKIAPAVPIGAFLRKNVGGKVKIEDGLELAALGTVADQMPLLDVNRSIVKYGLEKLNTTNRTGLNALFLASGINKGNIGIYEINYVIAPRLNAMGRLEHAIESLRLLCTKNGKRAGELAQLLNRTNARRQKIVEESVAQAKSLLKKNKSDKIIIIDDESYHEGVVGLIAAKLVEEFWRPSVVVSRGEGLSKGSARSIPEFSIIDAIRSVEGLLIGAGGHQMAAGFVLKSENISKFKKLLQNYCAKNLKNDLLEKRLRVDINLGFDGLTNKLAEKIEKMGPFGIGNPAPTFSTYACAIKDVRKVGRSGNHLKFILEHDAYEYEAIFFNSQNQVTDFVPGVKLDIVYNLEENYWNGQVSLQLKVKDIKSNAGNMF</sequence>
<dbReference type="STRING" id="1618550.UT39_C0012G0031"/>
<accession>A0A0G0N456</accession>
<feature type="domain" description="RecJ OB" evidence="8">
    <location>
        <begin position="467"/>
        <end position="573"/>
    </location>
</feature>
<dbReference type="Proteomes" id="UP000034246">
    <property type="component" value="Unassembled WGS sequence"/>
</dbReference>
<organism evidence="9 10">
    <name type="scientific">Candidatus Woesebacteria bacterium GW2011_GWA1_39_21</name>
    <dbReference type="NCBI Taxonomy" id="1618550"/>
    <lineage>
        <taxon>Bacteria</taxon>
        <taxon>Candidatus Woeseibacteriota</taxon>
    </lineage>
</organism>
<dbReference type="AlphaFoldDB" id="A0A0G0N456"/>
<dbReference type="PANTHER" id="PTHR30255:SF2">
    <property type="entry name" value="SINGLE-STRANDED-DNA-SPECIFIC EXONUCLEASE RECJ"/>
    <property type="match status" value="1"/>
</dbReference>
<proteinExistence type="inferred from homology"/>
<reference evidence="9 10" key="1">
    <citation type="journal article" date="2015" name="Nature">
        <title>rRNA introns, odd ribosomes, and small enigmatic genomes across a large radiation of phyla.</title>
        <authorList>
            <person name="Brown C.T."/>
            <person name="Hug L.A."/>
            <person name="Thomas B.C."/>
            <person name="Sharon I."/>
            <person name="Castelle C.J."/>
            <person name="Singh A."/>
            <person name="Wilkins M.J."/>
            <person name="Williams K.H."/>
            <person name="Banfield J.F."/>
        </authorList>
    </citation>
    <scope>NUCLEOTIDE SEQUENCE [LARGE SCALE GENOMIC DNA]</scope>
</reference>
<dbReference type="InterPro" id="IPR004610">
    <property type="entry name" value="RecJ"/>
</dbReference>
<dbReference type="Gene3D" id="3.10.310.30">
    <property type="match status" value="1"/>
</dbReference>
<evidence type="ECO:0000313" key="10">
    <source>
        <dbReference type="Proteomes" id="UP000034246"/>
    </source>
</evidence>
<dbReference type="InterPro" id="IPR038763">
    <property type="entry name" value="DHH_sf"/>
</dbReference>
<dbReference type="GO" id="GO:0008409">
    <property type="term" value="F:5'-3' exonuclease activity"/>
    <property type="evidence" value="ECO:0007669"/>
    <property type="project" value="InterPro"/>
</dbReference>
<dbReference type="PATRIC" id="fig|1618550.3.peg.761"/>
<gene>
    <name evidence="9" type="ORF">UT39_C0012G0031</name>
</gene>
<evidence type="ECO:0000256" key="3">
    <source>
        <dbReference type="ARBA" id="ARBA00022722"/>
    </source>
</evidence>
<keyword evidence="3" id="KW-0540">Nuclease</keyword>
<dbReference type="InterPro" id="IPR051673">
    <property type="entry name" value="SSDNA_exonuclease_RecJ"/>
</dbReference>
<evidence type="ECO:0000256" key="1">
    <source>
        <dbReference type="ARBA" id="ARBA00005915"/>
    </source>
</evidence>
<protein>
    <recommendedName>
        <fullName evidence="2">Single-stranded-DNA-specific exonuclease RecJ</fullName>
    </recommendedName>
</protein>
<evidence type="ECO:0000259" key="7">
    <source>
        <dbReference type="Pfam" id="PF02272"/>
    </source>
</evidence>
<dbReference type="InterPro" id="IPR001667">
    <property type="entry name" value="DDH_dom"/>
</dbReference>
<evidence type="ECO:0000256" key="4">
    <source>
        <dbReference type="ARBA" id="ARBA00022801"/>
    </source>
</evidence>
<comment type="similarity">
    <text evidence="1">Belongs to the RecJ family.</text>
</comment>
<dbReference type="GO" id="GO:0006281">
    <property type="term" value="P:DNA repair"/>
    <property type="evidence" value="ECO:0007669"/>
    <property type="project" value="InterPro"/>
</dbReference>
<evidence type="ECO:0000256" key="2">
    <source>
        <dbReference type="ARBA" id="ARBA00019841"/>
    </source>
</evidence>
<dbReference type="NCBIfam" id="TIGR00644">
    <property type="entry name" value="recJ"/>
    <property type="match status" value="1"/>
</dbReference>
<dbReference type="InterPro" id="IPR041122">
    <property type="entry name" value="RecJ_OB"/>
</dbReference>
<feature type="domain" description="DDH" evidence="6">
    <location>
        <begin position="87"/>
        <end position="204"/>
    </location>
</feature>
<dbReference type="EMBL" id="LBWP01000012">
    <property type="protein sequence ID" value="KKR11009.1"/>
    <property type="molecule type" value="Genomic_DNA"/>
</dbReference>